<feature type="domain" description="Macro" evidence="1">
    <location>
        <begin position="1"/>
        <end position="89"/>
    </location>
</feature>
<accession>A0ABU1H5Q4</accession>
<dbReference type="InterPro" id="IPR002589">
    <property type="entry name" value="Macro_dom"/>
</dbReference>
<keyword evidence="3" id="KW-1185">Reference proteome</keyword>
<dbReference type="PROSITE" id="PS51154">
    <property type="entry name" value="MACRO"/>
    <property type="match status" value="1"/>
</dbReference>
<gene>
    <name evidence="2" type="ORF">QC823_11600</name>
</gene>
<protein>
    <submittedName>
        <fullName evidence="2">Macro domain-containing protein</fullName>
    </submittedName>
</protein>
<dbReference type="Gene3D" id="3.40.220.10">
    <property type="entry name" value="Leucine Aminopeptidase, subunit E, domain 1"/>
    <property type="match status" value="1"/>
</dbReference>
<dbReference type="PANTHER" id="PTHR11106">
    <property type="entry name" value="GANGLIOSIDE INDUCED DIFFERENTIATION ASSOCIATED PROTEIN 2-RELATED"/>
    <property type="match status" value="1"/>
</dbReference>
<dbReference type="Pfam" id="PF01661">
    <property type="entry name" value="Macro"/>
    <property type="match status" value="1"/>
</dbReference>
<proteinExistence type="predicted"/>
<reference evidence="2 3" key="1">
    <citation type="submission" date="2023-04" db="EMBL/GenBank/DDBJ databases">
        <title>A long-awaited taxogenomic arrangement of the family Halomonadaceae.</title>
        <authorList>
            <person name="De La Haba R."/>
            <person name="Chuvochina M."/>
            <person name="Wittouck S."/>
            <person name="Arahal D.R."/>
            <person name="Sanchez-Porro C."/>
            <person name="Hugenholtz P."/>
            <person name="Ventosa A."/>
        </authorList>
    </citation>
    <scope>NUCLEOTIDE SEQUENCE [LARGE SCALE GENOMIC DNA]</scope>
    <source>
        <strain evidence="2 3">DSM 21020</strain>
    </source>
</reference>
<evidence type="ECO:0000259" key="1">
    <source>
        <dbReference type="PROSITE" id="PS51154"/>
    </source>
</evidence>
<comment type="caution">
    <text evidence="2">The sequence shown here is derived from an EMBL/GenBank/DDBJ whole genome shotgun (WGS) entry which is preliminary data.</text>
</comment>
<dbReference type="EMBL" id="JARWAN010000019">
    <property type="protein sequence ID" value="MDR5899629.1"/>
    <property type="molecule type" value="Genomic_DNA"/>
</dbReference>
<dbReference type="PANTHER" id="PTHR11106:SF27">
    <property type="entry name" value="MACRO DOMAIN-CONTAINING PROTEIN"/>
    <property type="match status" value="1"/>
</dbReference>
<sequence>MSDNRISVQCVVGDIAQQPDIDAVVNAANAQLRTGGGVAGALHRAAGPGLAEEGQPMAPIAPGQEVLTGGHNLPNCWVIHDITASCIML</sequence>
<organism evidence="2 3">
    <name type="scientific">Vreelandella vilamensis</name>
    <dbReference type="NCBI Taxonomy" id="531309"/>
    <lineage>
        <taxon>Bacteria</taxon>
        <taxon>Pseudomonadati</taxon>
        <taxon>Pseudomonadota</taxon>
        <taxon>Gammaproteobacteria</taxon>
        <taxon>Oceanospirillales</taxon>
        <taxon>Halomonadaceae</taxon>
        <taxon>Vreelandella</taxon>
    </lineage>
</organism>
<name>A0ABU1H5Q4_9GAMM</name>
<dbReference type="SUPFAM" id="SSF52949">
    <property type="entry name" value="Macro domain-like"/>
    <property type="match status" value="1"/>
</dbReference>
<dbReference type="Proteomes" id="UP001254564">
    <property type="component" value="Unassembled WGS sequence"/>
</dbReference>
<evidence type="ECO:0000313" key="2">
    <source>
        <dbReference type="EMBL" id="MDR5899629.1"/>
    </source>
</evidence>
<dbReference type="InterPro" id="IPR043472">
    <property type="entry name" value="Macro_dom-like"/>
</dbReference>
<evidence type="ECO:0000313" key="3">
    <source>
        <dbReference type="Proteomes" id="UP001254564"/>
    </source>
</evidence>